<comment type="caution">
    <text evidence="1">The sequence shown here is derived from an EMBL/GenBank/DDBJ whole genome shotgun (WGS) entry which is preliminary data.</text>
</comment>
<dbReference type="Proteomes" id="UP000324897">
    <property type="component" value="Chromosome 1"/>
</dbReference>
<evidence type="ECO:0000313" key="1">
    <source>
        <dbReference type="EMBL" id="TVU29488.1"/>
    </source>
</evidence>
<reference evidence="1 2" key="1">
    <citation type="journal article" date="2019" name="Sci. Rep.">
        <title>A high-quality genome of Eragrostis curvula grass provides insights into Poaceae evolution and supports new strategies to enhance forage quality.</title>
        <authorList>
            <person name="Carballo J."/>
            <person name="Santos B.A.C.M."/>
            <person name="Zappacosta D."/>
            <person name="Garbus I."/>
            <person name="Selva J.P."/>
            <person name="Gallo C.A."/>
            <person name="Diaz A."/>
            <person name="Albertini E."/>
            <person name="Caccamo M."/>
            <person name="Echenique V."/>
        </authorList>
    </citation>
    <scope>NUCLEOTIDE SEQUENCE [LARGE SCALE GENOMIC DNA]</scope>
    <source>
        <strain evidence="2">cv. Victoria</strain>
        <tissue evidence="1">Leaf</tissue>
    </source>
</reference>
<feature type="non-terminal residue" evidence="1">
    <location>
        <position position="295"/>
    </location>
</feature>
<dbReference type="EMBL" id="RWGY01000011">
    <property type="protein sequence ID" value="TVU29488.1"/>
    <property type="molecule type" value="Genomic_DNA"/>
</dbReference>
<dbReference type="AlphaFoldDB" id="A0A5J9V1Y7"/>
<gene>
    <name evidence="1" type="ORF">EJB05_21054</name>
</gene>
<evidence type="ECO:0000313" key="2">
    <source>
        <dbReference type="Proteomes" id="UP000324897"/>
    </source>
</evidence>
<organism evidence="1 2">
    <name type="scientific">Eragrostis curvula</name>
    <name type="common">weeping love grass</name>
    <dbReference type="NCBI Taxonomy" id="38414"/>
    <lineage>
        <taxon>Eukaryota</taxon>
        <taxon>Viridiplantae</taxon>
        <taxon>Streptophyta</taxon>
        <taxon>Embryophyta</taxon>
        <taxon>Tracheophyta</taxon>
        <taxon>Spermatophyta</taxon>
        <taxon>Magnoliopsida</taxon>
        <taxon>Liliopsida</taxon>
        <taxon>Poales</taxon>
        <taxon>Poaceae</taxon>
        <taxon>PACMAD clade</taxon>
        <taxon>Chloridoideae</taxon>
        <taxon>Eragrostideae</taxon>
        <taxon>Eragrostidinae</taxon>
        <taxon>Eragrostis</taxon>
    </lineage>
</organism>
<keyword evidence="2" id="KW-1185">Reference proteome</keyword>
<accession>A0A5J9V1Y7</accession>
<proteinExistence type="predicted"/>
<protein>
    <submittedName>
        <fullName evidence="1">Uncharacterized protein</fullName>
    </submittedName>
</protein>
<dbReference type="Gramene" id="TVU29488">
    <property type="protein sequence ID" value="TVU29488"/>
    <property type="gene ID" value="EJB05_21054"/>
</dbReference>
<sequence>QLDDALLASHVDSSKGTLILLDFEIKHLGVSRRVSKQSKNMEQNSSLTIPSSWIMDVITLAAWHIRKQRNDLFFQNIIPTTINWRKAFIDDVNLETHRFSSSLKECRPKNHRYDDTGPGFERKPSIRQSSEMLALQSETGKLTFSKDITFPYSFLMFLLNSLLRTGNVENNFSTVTVVPTCRAVLLSLDTTPECSNSKWVPTGSSLVLVSTVSFPSAQSELRASPRNPKGKLGEEIPFEAAHLEVGGGDAASVVSDLEPLLAVGLEVDLDGGGAGVEAVLDELLGGGGEVEDDLA</sequence>
<feature type="non-terminal residue" evidence="1">
    <location>
        <position position="1"/>
    </location>
</feature>
<name>A0A5J9V1Y7_9POAL</name>